<dbReference type="AlphaFoldDB" id="A0A392SIQ8"/>
<name>A0A392SIQ8_9FABA</name>
<protein>
    <submittedName>
        <fullName evidence="1">Replication factor A protein</fullName>
    </submittedName>
</protein>
<organism evidence="1 2">
    <name type="scientific">Trifolium medium</name>
    <dbReference type="NCBI Taxonomy" id="97028"/>
    <lineage>
        <taxon>Eukaryota</taxon>
        <taxon>Viridiplantae</taxon>
        <taxon>Streptophyta</taxon>
        <taxon>Embryophyta</taxon>
        <taxon>Tracheophyta</taxon>
        <taxon>Spermatophyta</taxon>
        <taxon>Magnoliopsida</taxon>
        <taxon>eudicotyledons</taxon>
        <taxon>Gunneridae</taxon>
        <taxon>Pentapetalae</taxon>
        <taxon>rosids</taxon>
        <taxon>fabids</taxon>
        <taxon>Fabales</taxon>
        <taxon>Fabaceae</taxon>
        <taxon>Papilionoideae</taxon>
        <taxon>50 kb inversion clade</taxon>
        <taxon>NPAAA clade</taxon>
        <taxon>Hologalegina</taxon>
        <taxon>IRL clade</taxon>
        <taxon>Trifolieae</taxon>
        <taxon>Trifolium</taxon>
    </lineage>
</organism>
<comment type="caution">
    <text evidence="1">The sequence shown here is derived from an EMBL/GenBank/DDBJ whole genome shotgun (WGS) entry which is preliminary data.</text>
</comment>
<proteinExistence type="predicted"/>
<keyword evidence="2" id="KW-1185">Reference proteome</keyword>
<evidence type="ECO:0000313" key="1">
    <source>
        <dbReference type="EMBL" id="MCI48337.1"/>
    </source>
</evidence>
<dbReference type="EMBL" id="LXQA010385341">
    <property type="protein sequence ID" value="MCI48337.1"/>
    <property type="molecule type" value="Genomic_DNA"/>
</dbReference>
<dbReference type="Proteomes" id="UP000265520">
    <property type="component" value="Unassembled WGS sequence"/>
</dbReference>
<accession>A0A392SIQ8</accession>
<sequence>MAKVCKKFDSVAEILPNKDSVRIKVCVLHLWKVPAFLNPFETSSIGMVLVDENVRT</sequence>
<feature type="non-terminal residue" evidence="1">
    <location>
        <position position="56"/>
    </location>
</feature>
<reference evidence="1 2" key="1">
    <citation type="journal article" date="2018" name="Front. Plant Sci.">
        <title>Red Clover (Trifolium pratense) and Zigzag Clover (T. medium) - A Picture of Genomic Similarities and Differences.</title>
        <authorList>
            <person name="Dluhosova J."/>
            <person name="Istvanek J."/>
            <person name="Nedelnik J."/>
            <person name="Repkova J."/>
        </authorList>
    </citation>
    <scope>NUCLEOTIDE SEQUENCE [LARGE SCALE GENOMIC DNA]</scope>
    <source>
        <strain evidence="2">cv. 10/8</strain>
        <tissue evidence="1">Leaf</tissue>
    </source>
</reference>
<evidence type="ECO:0000313" key="2">
    <source>
        <dbReference type="Proteomes" id="UP000265520"/>
    </source>
</evidence>